<comment type="caution">
    <text evidence="11">The sequence shown here is derived from an EMBL/GenBank/DDBJ whole genome shotgun (WGS) entry which is preliminary data.</text>
</comment>
<dbReference type="Gene3D" id="1.10.10.10">
    <property type="entry name" value="Winged helix-like DNA-binding domain superfamily/Winged helix DNA-binding domain"/>
    <property type="match status" value="1"/>
</dbReference>
<evidence type="ECO:0000313" key="11">
    <source>
        <dbReference type="EMBL" id="MFD1301101.1"/>
    </source>
</evidence>
<dbReference type="InterPro" id="IPR023546">
    <property type="entry name" value="MGMT"/>
</dbReference>
<evidence type="ECO:0000256" key="3">
    <source>
        <dbReference type="ARBA" id="ARBA00022603"/>
    </source>
</evidence>
<comment type="catalytic activity">
    <reaction evidence="1 8">
        <text>a 4-O-methyl-thymidine in DNA + L-cysteinyl-[protein] = a thymidine in DNA + S-methyl-L-cysteinyl-[protein]</text>
        <dbReference type="Rhea" id="RHEA:53428"/>
        <dbReference type="Rhea" id="RHEA-COMP:10131"/>
        <dbReference type="Rhea" id="RHEA-COMP:10132"/>
        <dbReference type="Rhea" id="RHEA-COMP:13555"/>
        <dbReference type="Rhea" id="RHEA-COMP:13556"/>
        <dbReference type="ChEBI" id="CHEBI:29950"/>
        <dbReference type="ChEBI" id="CHEBI:82612"/>
        <dbReference type="ChEBI" id="CHEBI:137386"/>
        <dbReference type="ChEBI" id="CHEBI:137387"/>
        <dbReference type="EC" id="2.1.1.63"/>
    </reaction>
</comment>
<dbReference type="InterPro" id="IPR014048">
    <property type="entry name" value="MethylDNA_cys_MeTrfase_DNA-bd"/>
</dbReference>
<evidence type="ECO:0000256" key="6">
    <source>
        <dbReference type="ARBA" id="ARBA00023204"/>
    </source>
</evidence>
<dbReference type="Proteomes" id="UP001597176">
    <property type="component" value="Unassembled WGS sequence"/>
</dbReference>
<reference evidence="12" key="1">
    <citation type="journal article" date="2019" name="Int. J. Syst. Evol. Microbiol.">
        <title>The Global Catalogue of Microorganisms (GCM) 10K type strain sequencing project: providing services to taxonomists for standard genome sequencing and annotation.</title>
        <authorList>
            <consortium name="The Broad Institute Genomics Platform"/>
            <consortium name="The Broad Institute Genome Sequencing Center for Infectious Disease"/>
            <person name="Wu L."/>
            <person name="Ma J."/>
        </authorList>
    </citation>
    <scope>NUCLEOTIDE SEQUENCE [LARGE SCALE GENOMIC DNA]</scope>
    <source>
        <strain evidence="12">CCUG 56108</strain>
    </source>
</reference>
<dbReference type="InterPro" id="IPR036388">
    <property type="entry name" value="WH-like_DNA-bd_sf"/>
</dbReference>
<dbReference type="InterPro" id="IPR001497">
    <property type="entry name" value="MethylDNA_cys_MeTrfase_AS"/>
</dbReference>
<name>A0ABW3WVA1_9HYPH</name>
<dbReference type="SUPFAM" id="SSF46767">
    <property type="entry name" value="Methylated DNA-protein cysteine methyltransferase, C-terminal domain"/>
    <property type="match status" value="1"/>
</dbReference>
<evidence type="ECO:0000256" key="5">
    <source>
        <dbReference type="ARBA" id="ARBA00022763"/>
    </source>
</evidence>
<dbReference type="NCBIfam" id="TIGR00589">
    <property type="entry name" value="ogt"/>
    <property type="match status" value="1"/>
</dbReference>
<keyword evidence="4 8" id="KW-0808">Transferase</keyword>
<dbReference type="CDD" id="cd06445">
    <property type="entry name" value="ATase"/>
    <property type="match status" value="1"/>
</dbReference>
<organism evidence="11 12">
    <name type="scientific">Methylobacterium marchantiae</name>
    <dbReference type="NCBI Taxonomy" id="600331"/>
    <lineage>
        <taxon>Bacteria</taxon>
        <taxon>Pseudomonadati</taxon>
        <taxon>Pseudomonadota</taxon>
        <taxon>Alphaproteobacteria</taxon>
        <taxon>Hyphomicrobiales</taxon>
        <taxon>Methylobacteriaceae</taxon>
        <taxon>Methylobacterium</taxon>
    </lineage>
</organism>
<dbReference type="EMBL" id="JBHTND010000005">
    <property type="protein sequence ID" value="MFD1301101.1"/>
    <property type="molecule type" value="Genomic_DNA"/>
</dbReference>
<feature type="domain" description="Methylated-DNA-[protein]-cysteine S-methyltransferase DNA binding" evidence="9">
    <location>
        <begin position="78"/>
        <end position="157"/>
    </location>
</feature>
<feature type="domain" description="Methylguanine DNA methyltransferase ribonuclease-like" evidence="10">
    <location>
        <begin position="5"/>
        <end position="73"/>
    </location>
</feature>
<dbReference type="PANTHER" id="PTHR10815">
    <property type="entry name" value="METHYLATED-DNA--PROTEIN-CYSTEINE METHYLTRANSFERASE"/>
    <property type="match status" value="1"/>
</dbReference>
<feature type="active site" description="Nucleophile; methyl group acceptor" evidence="8">
    <location>
        <position position="129"/>
    </location>
</feature>
<dbReference type="PROSITE" id="PS00374">
    <property type="entry name" value="MGMT"/>
    <property type="match status" value="1"/>
</dbReference>
<keyword evidence="12" id="KW-1185">Reference proteome</keyword>
<dbReference type="Pfam" id="PF02870">
    <property type="entry name" value="Methyltransf_1N"/>
    <property type="match status" value="1"/>
</dbReference>
<dbReference type="PANTHER" id="PTHR10815:SF5">
    <property type="entry name" value="METHYLATED-DNA--PROTEIN-CYSTEINE METHYLTRANSFERASE"/>
    <property type="match status" value="1"/>
</dbReference>
<evidence type="ECO:0000256" key="7">
    <source>
        <dbReference type="ARBA" id="ARBA00049348"/>
    </source>
</evidence>
<keyword evidence="3 8" id="KW-0489">Methyltransferase</keyword>
<keyword evidence="6 8" id="KW-0234">DNA repair</keyword>
<dbReference type="GO" id="GO:0032259">
    <property type="term" value="P:methylation"/>
    <property type="evidence" value="ECO:0007669"/>
    <property type="project" value="UniProtKB-KW"/>
</dbReference>
<evidence type="ECO:0000256" key="4">
    <source>
        <dbReference type="ARBA" id="ARBA00022679"/>
    </source>
</evidence>
<proteinExistence type="inferred from homology"/>
<evidence type="ECO:0000256" key="8">
    <source>
        <dbReference type="HAMAP-Rule" id="MF_00772"/>
    </source>
</evidence>
<evidence type="ECO:0000259" key="9">
    <source>
        <dbReference type="Pfam" id="PF01035"/>
    </source>
</evidence>
<dbReference type="Gene3D" id="3.30.160.70">
    <property type="entry name" value="Methylated DNA-protein cysteine methyltransferase domain"/>
    <property type="match status" value="1"/>
</dbReference>
<dbReference type="Pfam" id="PF01035">
    <property type="entry name" value="DNA_binding_1"/>
    <property type="match status" value="1"/>
</dbReference>
<comment type="similarity">
    <text evidence="8">Belongs to the MGMT family.</text>
</comment>
<dbReference type="InterPro" id="IPR036631">
    <property type="entry name" value="MGMT_N_sf"/>
</dbReference>
<gene>
    <name evidence="11" type="ORF">ACFQ4G_05820</name>
</gene>
<evidence type="ECO:0000256" key="2">
    <source>
        <dbReference type="ARBA" id="ARBA00022490"/>
    </source>
</evidence>
<keyword evidence="2 8" id="KW-0963">Cytoplasm</keyword>
<evidence type="ECO:0000313" key="12">
    <source>
        <dbReference type="Proteomes" id="UP001597176"/>
    </source>
</evidence>
<dbReference type="EC" id="2.1.1.63" evidence="8"/>
<dbReference type="GO" id="GO:0003908">
    <property type="term" value="F:methylated-DNA-[protein]-cysteine S-methyltransferase activity"/>
    <property type="evidence" value="ECO:0007669"/>
    <property type="project" value="UniProtKB-EC"/>
</dbReference>
<sequence>MPGTRYTILSTPIGPLVLAGADERLACIGFPSGKGAVTPGMDWHRDDAAFAQARTQLGAYFDGRLTRFDLALAPRGTPFQHEVWRALTEIPPGETISYGELARRIGRPGASRAVGAANGANPLPIVVPCHRVIGAGGALTGFAGGLDTKRFLLTLERGQDSEIQGSEIQNAEIQDTKPAEQLRLL</sequence>
<comment type="function">
    <text evidence="8">Involved in the cellular defense against the biological effects of O6-methylguanine (O6-MeG) and O4-methylthymine (O4-MeT) in DNA. Repairs the methylated nucleobase in DNA by stoichiometrically transferring the methyl group to a cysteine residue in the enzyme. This is a suicide reaction: the enzyme is irreversibly inactivated.</text>
</comment>
<evidence type="ECO:0000259" key="10">
    <source>
        <dbReference type="Pfam" id="PF02870"/>
    </source>
</evidence>
<comment type="miscellaneous">
    <text evidence="8">This enzyme catalyzes only one turnover and therefore is not strictly catalytic. According to one definition, an enzyme is a biocatalyst that acts repeatedly and over many reaction cycles.</text>
</comment>
<dbReference type="InterPro" id="IPR036217">
    <property type="entry name" value="MethylDNA_cys_MeTrfase_DNAb"/>
</dbReference>
<dbReference type="RefSeq" id="WP_238204612.1">
    <property type="nucleotide sequence ID" value="NZ_JBHTND010000005.1"/>
</dbReference>
<accession>A0ABW3WVA1</accession>
<dbReference type="HAMAP" id="MF_00772">
    <property type="entry name" value="OGT"/>
    <property type="match status" value="1"/>
</dbReference>
<comment type="subcellular location">
    <subcellularLocation>
        <location evidence="8">Cytoplasm</location>
    </subcellularLocation>
</comment>
<keyword evidence="5 8" id="KW-0227">DNA damage</keyword>
<evidence type="ECO:0000256" key="1">
    <source>
        <dbReference type="ARBA" id="ARBA00001286"/>
    </source>
</evidence>
<dbReference type="InterPro" id="IPR008332">
    <property type="entry name" value="MethylG_MeTrfase_N"/>
</dbReference>
<protein>
    <recommendedName>
        <fullName evidence="8">Methylated-DNA--protein-cysteine methyltransferase</fullName>
        <ecNumber evidence="8">2.1.1.63</ecNumber>
    </recommendedName>
    <alternativeName>
        <fullName evidence="8">6-O-methylguanine-DNA methyltransferase</fullName>
        <shortName evidence="8">MGMT</shortName>
    </alternativeName>
    <alternativeName>
        <fullName evidence="8">O-6-methylguanine-DNA-alkyltransferase</fullName>
    </alternativeName>
</protein>
<comment type="catalytic activity">
    <reaction evidence="7 8">
        <text>a 6-O-methyl-2'-deoxyguanosine in DNA + L-cysteinyl-[protein] = S-methyl-L-cysteinyl-[protein] + a 2'-deoxyguanosine in DNA</text>
        <dbReference type="Rhea" id="RHEA:24000"/>
        <dbReference type="Rhea" id="RHEA-COMP:10131"/>
        <dbReference type="Rhea" id="RHEA-COMP:10132"/>
        <dbReference type="Rhea" id="RHEA-COMP:11367"/>
        <dbReference type="Rhea" id="RHEA-COMP:11368"/>
        <dbReference type="ChEBI" id="CHEBI:29950"/>
        <dbReference type="ChEBI" id="CHEBI:82612"/>
        <dbReference type="ChEBI" id="CHEBI:85445"/>
        <dbReference type="ChEBI" id="CHEBI:85448"/>
        <dbReference type="EC" id="2.1.1.63"/>
    </reaction>
</comment>
<dbReference type="SUPFAM" id="SSF53155">
    <property type="entry name" value="Methylated DNA-protein cysteine methyltransferase domain"/>
    <property type="match status" value="1"/>
</dbReference>